<evidence type="ECO:0000256" key="3">
    <source>
        <dbReference type="ARBA" id="ARBA00023204"/>
    </source>
</evidence>
<dbReference type="GO" id="GO:0006334">
    <property type="term" value="P:nucleosome assembly"/>
    <property type="evidence" value="ECO:0007669"/>
    <property type="project" value="TreeGrafter"/>
</dbReference>
<keyword evidence="4" id="KW-0539">Nucleus</keyword>
<dbReference type="OrthoDB" id="79480at2759"/>
<dbReference type="InterPro" id="IPR022043">
    <property type="entry name" value="CAF1A_DD"/>
</dbReference>
<proteinExistence type="predicted"/>
<gene>
    <name evidence="8" type="ORF">F5Z01DRAFT_664862</name>
</gene>
<name>A0A9P7ZGC0_9HYPO</name>
<organism evidence="8 9">
    <name type="scientific">Emericellopsis atlantica</name>
    <dbReference type="NCBI Taxonomy" id="2614577"/>
    <lineage>
        <taxon>Eukaryota</taxon>
        <taxon>Fungi</taxon>
        <taxon>Dikarya</taxon>
        <taxon>Ascomycota</taxon>
        <taxon>Pezizomycotina</taxon>
        <taxon>Sordariomycetes</taxon>
        <taxon>Hypocreomycetidae</taxon>
        <taxon>Hypocreales</taxon>
        <taxon>Bionectriaceae</taxon>
        <taxon>Emericellopsis</taxon>
    </lineage>
</organism>
<comment type="caution">
    <text evidence="8">The sequence shown here is derived from an EMBL/GenBank/DDBJ whole genome shotgun (WGS) entry which is preliminary data.</text>
</comment>
<dbReference type="InterPro" id="IPR048800">
    <property type="entry name" value="Cac1-like_C"/>
</dbReference>
<protein>
    <submittedName>
        <fullName evidence="8">Chromatin assembly factor 1 subunit A</fullName>
    </submittedName>
</protein>
<dbReference type="PANTHER" id="PTHR15272">
    <property type="entry name" value="CHROMATIN ASSEMBLY FACTOR 1 SUBUNIT A CAF-1 SUBUNIT A"/>
    <property type="match status" value="1"/>
</dbReference>
<evidence type="ECO:0000256" key="4">
    <source>
        <dbReference type="ARBA" id="ARBA00023242"/>
    </source>
</evidence>
<dbReference type="AlphaFoldDB" id="A0A9P7ZGC0"/>
<dbReference type="Pfam" id="PF12253">
    <property type="entry name" value="CAF1A_dimeriz"/>
    <property type="match status" value="1"/>
</dbReference>
<keyword evidence="3" id="KW-0234">DNA repair</keyword>
<dbReference type="Proteomes" id="UP000887229">
    <property type="component" value="Unassembled WGS sequence"/>
</dbReference>
<dbReference type="GO" id="GO:0006281">
    <property type="term" value="P:DNA repair"/>
    <property type="evidence" value="ECO:0007669"/>
    <property type="project" value="UniProtKB-KW"/>
</dbReference>
<evidence type="ECO:0000259" key="6">
    <source>
        <dbReference type="Pfam" id="PF12253"/>
    </source>
</evidence>
<dbReference type="Pfam" id="PF21796">
    <property type="entry name" value="Cac1_C"/>
    <property type="match status" value="1"/>
</dbReference>
<dbReference type="RefSeq" id="XP_046114862.1">
    <property type="nucleotide sequence ID" value="XM_046264128.1"/>
</dbReference>
<evidence type="ECO:0000313" key="8">
    <source>
        <dbReference type="EMBL" id="KAG9250938.1"/>
    </source>
</evidence>
<feature type="compositionally biased region" description="Polar residues" evidence="5">
    <location>
        <begin position="63"/>
        <end position="78"/>
    </location>
</feature>
<dbReference type="PANTHER" id="PTHR15272:SF0">
    <property type="entry name" value="CHROMATIN ASSEMBLY FACTOR 1 SUBUNIT A"/>
    <property type="match status" value="1"/>
</dbReference>
<evidence type="ECO:0000259" key="7">
    <source>
        <dbReference type="Pfam" id="PF21796"/>
    </source>
</evidence>
<evidence type="ECO:0000256" key="5">
    <source>
        <dbReference type="SAM" id="MobiDB-lite"/>
    </source>
</evidence>
<dbReference type="GeneID" id="70295031"/>
<dbReference type="GO" id="GO:0005634">
    <property type="term" value="C:nucleus"/>
    <property type="evidence" value="ECO:0007669"/>
    <property type="project" value="UniProtKB-SubCell"/>
</dbReference>
<feature type="compositionally biased region" description="Basic and acidic residues" evidence="5">
    <location>
        <begin position="19"/>
        <end position="62"/>
    </location>
</feature>
<feature type="domain" description="Chromatin assembly factor 1 subunit Cac1-like C-terminal" evidence="7">
    <location>
        <begin position="559"/>
        <end position="612"/>
    </location>
</feature>
<evidence type="ECO:0000256" key="1">
    <source>
        <dbReference type="ARBA" id="ARBA00004123"/>
    </source>
</evidence>
<reference evidence="8" key="1">
    <citation type="journal article" date="2021" name="IMA Fungus">
        <title>Genomic characterization of three marine fungi, including Emericellopsis atlantica sp. nov. with signatures of a generalist lifestyle and marine biomass degradation.</title>
        <authorList>
            <person name="Hagestad O.C."/>
            <person name="Hou L."/>
            <person name="Andersen J.H."/>
            <person name="Hansen E.H."/>
            <person name="Altermark B."/>
            <person name="Li C."/>
            <person name="Kuhnert E."/>
            <person name="Cox R.J."/>
            <person name="Crous P.W."/>
            <person name="Spatafora J.W."/>
            <person name="Lail K."/>
            <person name="Amirebrahimi M."/>
            <person name="Lipzen A."/>
            <person name="Pangilinan J."/>
            <person name="Andreopoulos W."/>
            <person name="Hayes R.D."/>
            <person name="Ng V."/>
            <person name="Grigoriev I.V."/>
            <person name="Jackson S.A."/>
            <person name="Sutton T.D.S."/>
            <person name="Dobson A.D.W."/>
            <person name="Rama T."/>
        </authorList>
    </citation>
    <scope>NUCLEOTIDE SEQUENCE</scope>
    <source>
        <strain evidence="8">TS7</strain>
    </source>
</reference>
<feature type="compositionally biased region" description="Polar residues" evidence="5">
    <location>
        <begin position="86"/>
        <end position="105"/>
    </location>
</feature>
<keyword evidence="2" id="KW-0227">DNA damage</keyword>
<dbReference type="EMBL" id="MU251272">
    <property type="protein sequence ID" value="KAG9250938.1"/>
    <property type="molecule type" value="Genomic_DNA"/>
</dbReference>
<feature type="domain" description="Chromatin assembly factor 1 subunit A dimerization" evidence="6">
    <location>
        <begin position="366"/>
        <end position="441"/>
    </location>
</feature>
<sequence>MAEGAALAEMSSNIQESELACRKRSHEDFTDNAKSEEQPPKRQHGDAKLGLSRELHPFERSNHQLTASAGQTQLQSPPTHSPALTEGNSATTHNSPQTPSKSSTVPAAEPNAATSSQSVKPTAKAQKKKLTPAEREARDKEAAEKKAQRDREAAEKQKKKEEKAREAEERKKQKEEEDRLKAEEKEQKDKIKAQKAQEKEDKKRAIEEAKEKEARKQPKLKSFFGGSVASKKAPSLPTQGSPNKAATSTTSTVSDAPYRKLFMPYCAGTHVTMAPTTNCQMDDETKETKASILDEYLSGTRSPEGRPFRAAEVLQSYGKPTRRGKQQHPVRHIMEAMYKDLGNAGPDGQNQTMKVARQKLSQVPLKVIAFSQDVRPPYYGTCTFKQFVLGEKHMRGLAKCSTGKLLPLDYDYDSEAEWQEEEGEDLDGDDEEEELDDEDDMDGFLDDAEDTGPARRLFINTMEPESTGVCFEGMGHQAVDPLIHQHKMQMMIESLDETVGLDPWTATYWSPEPKVPVNLTVKALHMPPPPAPAHSDAFAAIKAGPPPPQAKLVKAEIMNDVKKAILDNKALSKVGIIDFVYHQFRDNASRTEVKNTIETVAEKQGAGRAKEWCLRPGHEMAV</sequence>
<keyword evidence="9" id="KW-1185">Reference proteome</keyword>
<feature type="region of interest" description="Disordered" evidence="5">
    <location>
        <begin position="416"/>
        <end position="439"/>
    </location>
</feature>
<accession>A0A9P7ZGC0</accession>
<dbReference type="GO" id="GO:0033186">
    <property type="term" value="C:CAF-1 complex"/>
    <property type="evidence" value="ECO:0007669"/>
    <property type="project" value="TreeGrafter"/>
</dbReference>
<feature type="compositionally biased region" description="Basic and acidic residues" evidence="5">
    <location>
        <begin position="131"/>
        <end position="216"/>
    </location>
</feature>
<feature type="region of interest" description="Disordered" evidence="5">
    <location>
        <begin position="1"/>
        <end position="251"/>
    </location>
</feature>
<evidence type="ECO:0000313" key="9">
    <source>
        <dbReference type="Proteomes" id="UP000887229"/>
    </source>
</evidence>
<evidence type="ECO:0000256" key="2">
    <source>
        <dbReference type="ARBA" id="ARBA00022763"/>
    </source>
</evidence>
<comment type="subcellular location">
    <subcellularLocation>
        <location evidence="1">Nucleus</location>
    </subcellularLocation>
</comment>